<dbReference type="InterPro" id="IPR038501">
    <property type="entry name" value="Spore_GerAC_C_sf"/>
</dbReference>
<keyword evidence="5" id="KW-0472">Membrane</keyword>
<organism evidence="10 11">
    <name type="scientific">Hydrogenispora ethanolica</name>
    <dbReference type="NCBI Taxonomy" id="1082276"/>
    <lineage>
        <taxon>Bacteria</taxon>
        <taxon>Bacillati</taxon>
        <taxon>Bacillota</taxon>
        <taxon>Hydrogenispora</taxon>
    </lineage>
</organism>
<keyword evidence="4" id="KW-0732">Signal</keyword>
<reference evidence="10 11" key="1">
    <citation type="submission" date="2019-03" db="EMBL/GenBank/DDBJ databases">
        <title>Genomic Encyclopedia of Type Strains, Phase IV (KMG-IV): sequencing the most valuable type-strain genomes for metagenomic binning, comparative biology and taxonomic classification.</title>
        <authorList>
            <person name="Goeker M."/>
        </authorList>
    </citation>
    <scope>NUCLEOTIDE SEQUENCE [LARGE SCALE GENOMIC DNA]</scope>
    <source>
        <strain evidence="10 11">LX-B</strain>
    </source>
</reference>
<evidence type="ECO:0000259" key="9">
    <source>
        <dbReference type="Pfam" id="PF25198"/>
    </source>
</evidence>
<dbReference type="NCBIfam" id="TIGR02887">
    <property type="entry name" value="spore_ger_x_C"/>
    <property type="match status" value="1"/>
</dbReference>
<dbReference type="Proteomes" id="UP000295008">
    <property type="component" value="Unassembled WGS sequence"/>
</dbReference>
<comment type="subcellular location">
    <subcellularLocation>
        <location evidence="1">Membrane</location>
        <topology evidence="1">Lipid-anchor</topology>
    </subcellularLocation>
</comment>
<keyword evidence="11" id="KW-1185">Reference proteome</keyword>
<evidence type="ECO:0000313" key="11">
    <source>
        <dbReference type="Proteomes" id="UP000295008"/>
    </source>
</evidence>
<dbReference type="GO" id="GO:0009847">
    <property type="term" value="P:spore germination"/>
    <property type="evidence" value="ECO:0007669"/>
    <property type="project" value="InterPro"/>
</dbReference>
<evidence type="ECO:0000256" key="7">
    <source>
        <dbReference type="ARBA" id="ARBA00023288"/>
    </source>
</evidence>
<sequence>MNRTSAKRTTGIKTTGLILAMILAIPALLGGCWDYREIDDQIIISGAAVDYDRESRGISLTVEIALPTASDKESSFTSKIYQAKGQNIPEAIVALHSKAGRRLLWSHSKILILGAGIMENERLFIGTMDWVKRNGETRETMWMVFSEEKTAGEILQRAEPQTEKIISYYLDRLFLAAEAETFISMPYSEVMYDLSSPSACIHLPAVRLEDSDGGKLPFINGTAVFRRTKVAGWLDGKQTRILALLLNKLNRVVFVLRPSGHSTLPQVSLRTSHCQTAIEPVLSQNTLRMKVRVKIEAQIAEIDGVKEVFKPAALKKLKEEAQRMIAAEIMELLNLLKEKYQSDVLGFGSQVENKYPQQWRRIRSHWESVYARIPAVVRVELNVTGSEQSMAETKEGR</sequence>
<dbReference type="Pfam" id="PF25198">
    <property type="entry name" value="Spore_GerAC_N"/>
    <property type="match status" value="1"/>
</dbReference>
<dbReference type="PANTHER" id="PTHR35789:SF1">
    <property type="entry name" value="SPORE GERMINATION PROTEIN B3"/>
    <property type="match status" value="1"/>
</dbReference>
<evidence type="ECO:0000256" key="5">
    <source>
        <dbReference type="ARBA" id="ARBA00023136"/>
    </source>
</evidence>
<dbReference type="AlphaFoldDB" id="A0A4R1SAJ2"/>
<comment type="similarity">
    <text evidence="2">Belongs to the GerABKC lipoprotein family.</text>
</comment>
<dbReference type="RefSeq" id="WP_165907734.1">
    <property type="nucleotide sequence ID" value="NZ_SLUN01000002.1"/>
</dbReference>
<dbReference type="PANTHER" id="PTHR35789">
    <property type="entry name" value="SPORE GERMINATION PROTEIN B3"/>
    <property type="match status" value="1"/>
</dbReference>
<dbReference type="InterPro" id="IPR008844">
    <property type="entry name" value="Spore_GerAC-like"/>
</dbReference>
<gene>
    <name evidence="10" type="ORF">EDC14_1002138</name>
</gene>
<dbReference type="EMBL" id="SLUN01000002">
    <property type="protein sequence ID" value="TCL76379.1"/>
    <property type="molecule type" value="Genomic_DNA"/>
</dbReference>
<dbReference type="InterPro" id="IPR046953">
    <property type="entry name" value="Spore_GerAC-like_C"/>
</dbReference>
<dbReference type="GO" id="GO:0016020">
    <property type="term" value="C:membrane"/>
    <property type="evidence" value="ECO:0007669"/>
    <property type="project" value="UniProtKB-SubCell"/>
</dbReference>
<evidence type="ECO:0000259" key="8">
    <source>
        <dbReference type="Pfam" id="PF05504"/>
    </source>
</evidence>
<keyword evidence="6" id="KW-0564">Palmitate</keyword>
<comment type="caution">
    <text evidence="10">The sequence shown here is derived from an EMBL/GenBank/DDBJ whole genome shotgun (WGS) entry which is preliminary data.</text>
</comment>
<feature type="domain" description="Spore germination GerAC-like C-terminal" evidence="8">
    <location>
        <begin position="220"/>
        <end position="385"/>
    </location>
</feature>
<keyword evidence="7" id="KW-0449">Lipoprotein</keyword>
<evidence type="ECO:0000256" key="2">
    <source>
        <dbReference type="ARBA" id="ARBA00007886"/>
    </source>
</evidence>
<evidence type="ECO:0000256" key="4">
    <source>
        <dbReference type="ARBA" id="ARBA00022729"/>
    </source>
</evidence>
<feature type="domain" description="Spore germination protein N-terminal" evidence="9">
    <location>
        <begin position="34"/>
        <end position="207"/>
    </location>
</feature>
<dbReference type="InterPro" id="IPR057336">
    <property type="entry name" value="GerAC_N"/>
</dbReference>
<keyword evidence="3" id="KW-0309">Germination</keyword>
<evidence type="ECO:0000256" key="3">
    <source>
        <dbReference type="ARBA" id="ARBA00022544"/>
    </source>
</evidence>
<dbReference type="Pfam" id="PF05504">
    <property type="entry name" value="Spore_GerAC"/>
    <property type="match status" value="1"/>
</dbReference>
<protein>
    <submittedName>
        <fullName evidence="10">Ger(X)C family germination protein</fullName>
    </submittedName>
</protein>
<name>A0A4R1SAJ2_HYDET</name>
<accession>A0A4R1SAJ2</accession>
<evidence type="ECO:0000256" key="6">
    <source>
        <dbReference type="ARBA" id="ARBA00023139"/>
    </source>
</evidence>
<evidence type="ECO:0000256" key="1">
    <source>
        <dbReference type="ARBA" id="ARBA00004635"/>
    </source>
</evidence>
<dbReference type="PROSITE" id="PS51257">
    <property type="entry name" value="PROKAR_LIPOPROTEIN"/>
    <property type="match status" value="1"/>
</dbReference>
<evidence type="ECO:0000313" key="10">
    <source>
        <dbReference type="EMBL" id="TCL76379.1"/>
    </source>
</evidence>
<proteinExistence type="inferred from homology"/>
<dbReference type="Gene3D" id="3.30.300.210">
    <property type="entry name" value="Nutrient germinant receptor protein C, domain 3"/>
    <property type="match status" value="1"/>
</dbReference>